<name>A0A5B6VAK5_9ROSI</name>
<evidence type="ECO:0000313" key="2">
    <source>
        <dbReference type="Proteomes" id="UP000325315"/>
    </source>
</evidence>
<comment type="caution">
    <text evidence="1">The sequence shown here is derived from an EMBL/GenBank/DDBJ whole genome shotgun (WGS) entry which is preliminary data.</text>
</comment>
<dbReference type="Proteomes" id="UP000325315">
    <property type="component" value="Unassembled WGS sequence"/>
</dbReference>
<gene>
    <name evidence="1" type="ORF">EPI10_001331</name>
</gene>
<proteinExistence type="predicted"/>
<evidence type="ECO:0000313" key="1">
    <source>
        <dbReference type="EMBL" id="KAA3466220.1"/>
    </source>
</evidence>
<protein>
    <submittedName>
        <fullName evidence="1">Integrase core domain containing protein</fullName>
    </submittedName>
</protein>
<dbReference type="EMBL" id="SMMG02000007">
    <property type="protein sequence ID" value="KAA3466220.1"/>
    <property type="molecule type" value="Genomic_DNA"/>
</dbReference>
<organism evidence="1 2">
    <name type="scientific">Gossypium australe</name>
    <dbReference type="NCBI Taxonomy" id="47621"/>
    <lineage>
        <taxon>Eukaryota</taxon>
        <taxon>Viridiplantae</taxon>
        <taxon>Streptophyta</taxon>
        <taxon>Embryophyta</taxon>
        <taxon>Tracheophyta</taxon>
        <taxon>Spermatophyta</taxon>
        <taxon>Magnoliopsida</taxon>
        <taxon>eudicotyledons</taxon>
        <taxon>Gunneridae</taxon>
        <taxon>Pentapetalae</taxon>
        <taxon>rosids</taxon>
        <taxon>malvids</taxon>
        <taxon>Malvales</taxon>
        <taxon>Malvaceae</taxon>
        <taxon>Malvoideae</taxon>
        <taxon>Gossypium</taxon>
    </lineage>
</organism>
<accession>A0A5B6VAK5</accession>
<sequence>MGVQFCKSPLESTLGFEPLEDKQVHFESLELETREYTQPKLSIKEPPKLELKVLPSHLKYVYLGNYSTLPVIISTELIERERSNWLKF</sequence>
<reference evidence="2" key="1">
    <citation type="journal article" date="2019" name="Plant Biotechnol. J.">
        <title>Genome sequencing of the Australian wild diploid species Gossypium australe highlights disease resistance and delayed gland morphogenesis.</title>
        <authorList>
            <person name="Cai Y."/>
            <person name="Cai X."/>
            <person name="Wang Q."/>
            <person name="Wang P."/>
            <person name="Zhang Y."/>
            <person name="Cai C."/>
            <person name="Xu Y."/>
            <person name="Wang K."/>
            <person name="Zhou Z."/>
            <person name="Wang C."/>
            <person name="Geng S."/>
            <person name="Li B."/>
            <person name="Dong Q."/>
            <person name="Hou Y."/>
            <person name="Wang H."/>
            <person name="Ai P."/>
            <person name="Liu Z."/>
            <person name="Yi F."/>
            <person name="Sun M."/>
            <person name="An G."/>
            <person name="Cheng J."/>
            <person name="Zhang Y."/>
            <person name="Shi Q."/>
            <person name="Xie Y."/>
            <person name="Shi X."/>
            <person name="Chang Y."/>
            <person name="Huang F."/>
            <person name="Chen Y."/>
            <person name="Hong S."/>
            <person name="Mi L."/>
            <person name="Sun Q."/>
            <person name="Zhang L."/>
            <person name="Zhou B."/>
            <person name="Peng R."/>
            <person name="Zhang X."/>
            <person name="Liu F."/>
        </authorList>
    </citation>
    <scope>NUCLEOTIDE SEQUENCE [LARGE SCALE GENOMIC DNA]</scope>
    <source>
        <strain evidence="2">cv. PA1801</strain>
    </source>
</reference>
<keyword evidence="2" id="KW-1185">Reference proteome</keyword>
<dbReference type="AlphaFoldDB" id="A0A5B6VAK5"/>
<dbReference type="OrthoDB" id="1750914at2759"/>